<evidence type="ECO:0000256" key="5">
    <source>
        <dbReference type="ARBA" id="ARBA00037982"/>
    </source>
</evidence>
<dbReference type="AlphaFoldDB" id="A0A4C2E9V8"/>
<accession>A0A4C2E9V8</accession>
<keyword evidence="4" id="KW-0067">ATP-binding</keyword>
<dbReference type="OrthoDB" id="1405469at2759"/>
<dbReference type="PANTHER" id="PTHR11042">
    <property type="entry name" value="EUKARYOTIC TRANSLATION INITIATION FACTOR 2-ALPHA KINASE EIF2-ALPHA KINASE -RELATED"/>
    <property type="match status" value="1"/>
</dbReference>
<name>A0A4C2E9V8_9SACH</name>
<proteinExistence type="inferred from homology"/>
<evidence type="ECO:0000313" key="7">
    <source>
        <dbReference type="EMBL" id="GCF00682.1"/>
    </source>
</evidence>
<dbReference type="InterPro" id="IPR000719">
    <property type="entry name" value="Prot_kinase_dom"/>
</dbReference>
<dbReference type="EMBL" id="BIMX01000021">
    <property type="protein sequence ID" value="GCF00682.1"/>
    <property type="molecule type" value="Genomic_DNA"/>
</dbReference>
<comment type="caution">
    <text evidence="7">The sequence shown here is derived from an EMBL/GenBank/DDBJ whole genome shotgun (WGS) entry which is preliminary data.</text>
</comment>
<dbReference type="InterPro" id="IPR011009">
    <property type="entry name" value="Kinase-like_dom_sf"/>
</dbReference>
<dbReference type="PROSITE" id="PS00108">
    <property type="entry name" value="PROTEIN_KINASE_ST"/>
    <property type="match status" value="1"/>
</dbReference>
<feature type="domain" description="Protein kinase" evidence="6">
    <location>
        <begin position="142"/>
        <end position="472"/>
    </location>
</feature>
<dbReference type="Gene3D" id="3.30.200.20">
    <property type="entry name" value="Phosphorylase Kinase, domain 1"/>
    <property type="match status" value="1"/>
</dbReference>
<dbReference type="GO" id="GO:0005737">
    <property type="term" value="C:cytoplasm"/>
    <property type="evidence" value="ECO:0007669"/>
    <property type="project" value="TreeGrafter"/>
</dbReference>
<evidence type="ECO:0000259" key="6">
    <source>
        <dbReference type="PROSITE" id="PS50011"/>
    </source>
</evidence>
<evidence type="ECO:0000256" key="2">
    <source>
        <dbReference type="ARBA" id="ARBA00022741"/>
    </source>
</evidence>
<organism evidence="7 8">
    <name type="scientific">Zygosaccharomyces mellis</name>
    <dbReference type="NCBI Taxonomy" id="42258"/>
    <lineage>
        <taxon>Eukaryota</taxon>
        <taxon>Fungi</taxon>
        <taxon>Dikarya</taxon>
        <taxon>Ascomycota</taxon>
        <taxon>Saccharomycotina</taxon>
        <taxon>Saccharomycetes</taxon>
        <taxon>Saccharomycetales</taxon>
        <taxon>Saccharomycetaceae</taxon>
        <taxon>Zygosaccharomyces</taxon>
    </lineage>
</organism>
<dbReference type="GO" id="GO:0004672">
    <property type="term" value="F:protein kinase activity"/>
    <property type="evidence" value="ECO:0007669"/>
    <property type="project" value="InterPro"/>
</dbReference>
<dbReference type="SMART" id="SM00220">
    <property type="entry name" value="S_TKc"/>
    <property type="match status" value="1"/>
</dbReference>
<dbReference type="SUPFAM" id="SSF56112">
    <property type="entry name" value="Protein kinase-like (PK-like)"/>
    <property type="match status" value="1"/>
</dbReference>
<dbReference type="Proteomes" id="UP000301737">
    <property type="component" value="Unassembled WGS sequence"/>
</dbReference>
<sequence>MSLVPYREGSVILGDPSSRSLVIVNPSSGSLEFYRKIYKTGPNGPQGHGGITSRRYSIASYVCPRCGTEIHPRLPLSELDEEDPNATTDGKNLHGMNLSRKYFHFLEDSHKVDKSITSMLPPPYPFFIPQELFIPGYFHKFFRVLSLLGSGARGSVFKVVHRIGDIDLGVFALKKIPIGNDMVWFQKCIREVKALSSLTHMSANLITYNHVWLEMDTACGLVRTLDGEESDTVENIPCIFILQQYCSGGNLENFILKDVFQKFADIQSPEERKRLFKFKRAHSGIPLGLSTGQLVHIIRDIARGMHELHDIGIIHRDLKPSNCLLLKNYNVETALDEFYPTIVIGDLGESQKDGEYRSATGATGTLEFTAPELIISGKSVGYREYSFASDIYAIGMVCYFVVFGELPFEPHMDVKDLKSVIKGMHFNKETLLEHHVSLGLRPIDERIFELMELLLSKDYRKRPSAKEVELFLDEISTGLDLGPTPESSITQGSDGEDTLDDIDSQPLVPISNSKSNPSLTHPSLTPSMWKNWFCILTNAVTVVSMIFSSSQASITIYMSLVLLGVSIRSNLRHQKWILTILLMVRIYICISNTNF</sequence>
<dbReference type="InterPro" id="IPR050339">
    <property type="entry name" value="CC_SR_Kinase"/>
</dbReference>
<keyword evidence="3 7" id="KW-0418">Kinase</keyword>
<evidence type="ECO:0000256" key="1">
    <source>
        <dbReference type="ARBA" id="ARBA00022679"/>
    </source>
</evidence>
<dbReference type="Pfam" id="PF00069">
    <property type="entry name" value="Pkinase"/>
    <property type="match status" value="1"/>
</dbReference>
<keyword evidence="2" id="KW-0547">Nucleotide-binding</keyword>
<dbReference type="PROSITE" id="PS50011">
    <property type="entry name" value="PROTEIN_KINASE_DOM"/>
    <property type="match status" value="1"/>
</dbReference>
<dbReference type="GO" id="GO:0005524">
    <property type="term" value="F:ATP binding"/>
    <property type="evidence" value="ECO:0007669"/>
    <property type="project" value="UniProtKB-KW"/>
</dbReference>
<keyword evidence="8" id="KW-1185">Reference proteome</keyword>
<keyword evidence="1" id="KW-0808">Transferase</keyword>
<dbReference type="GO" id="GO:0005634">
    <property type="term" value="C:nucleus"/>
    <property type="evidence" value="ECO:0007669"/>
    <property type="project" value="TreeGrafter"/>
</dbReference>
<dbReference type="Gene3D" id="1.10.510.10">
    <property type="entry name" value="Transferase(Phosphotransferase) domain 1"/>
    <property type="match status" value="1"/>
</dbReference>
<gene>
    <name evidence="7" type="primary">IKS1</name>
    <name evidence="7" type="ORF">ZYGM_000364</name>
</gene>
<protein>
    <submittedName>
        <fullName evidence="7">Putative serine/threonine-protein kinase iks1</fullName>
    </submittedName>
</protein>
<evidence type="ECO:0000256" key="3">
    <source>
        <dbReference type="ARBA" id="ARBA00022777"/>
    </source>
</evidence>
<reference evidence="7 8" key="1">
    <citation type="submission" date="2019-01" db="EMBL/GenBank/DDBJ databases">
        <title>Draft Genome Sequencing of Zygosaccharomyces mellis Ca-7.</title>
        <authorList>
            <person name="Shiwa Y."/>
            <person name="Kanesaki Y."/>
            <person name="Ishige T."/>
            <person name="Mura K."/>
            <person name="Hori T."/>
            <person name="Tamura T."/>
        </authorList>
    </citation>
    <scope>NUCLEOTIDE SEQUENCE [LARGE SCALE GENOMIC DNA]</scope>
    <source>
        <strain evidence="7 8">Ca-7</strain>
    </source>
</reference>
<evidence type="ECO:0000256" key="4">
    <source>
        <dbReference type="ARBA" id="ARBA00022840"/>
    </source>
</evidence>
<dbReference type="PANTHER" id="PTHR11042:SF138">
    <property type="entry name" value="SERINE_THREONINE-PROTEIN KINASE IKS1-RELATED"/>
    <property type="match status" value="1"/>
</dbReference>
<dbReference type="InterPro" id="IPR008271">
    <property type="entry name" value="Ser/Thr_kinase_AS"/>
</dbReference>
<comment type="similarity">
    <text evidence="5">Belongs to the protein kinase superfamily. Ser/Thr protein kinase family. GCN2 subfamily.</text>
</comment>
<dbReference type="CDD" id="cd00180">
    <property type="entry name" value="PKc"/>
    <property type="match status" value="1"/>
</dbReference>
<evidence type="ECO:0000313" key="8">
    <source>
        <dbReference type="Proteomes" id="UP000301737"/>
    </source>
</evidence>